<accession>A0A1G9BQ82</accession>
<evidence type="ECO:0000259" key="1">
    <source>
        <dbReference type="Pfam" id="PF24038"/>
    </source>
</evidence>
<dbReference type="Proteomes" id="UP000198882">
    <property type="component" value="Unassembled WGS sequence"/>
</dbReference>
<evidence type="ECO:0000313" key="4">
    <source>
        <dbReference type="Proteomes" id="UP000198882"/>
    </source>
</evidence>
<dbReference type="Gene3D" id="1.10.10.10">
    <property type="entry name" value="Winged helix-like DNA-binding domain superfamily/Winged helix DNA-binding domain"/>
    <property type="match status" value="1"/>
</dbReference>
<dbReference type="Pfam" id="PF24042">
    <property type="entry name" value="DUF7351"/>
    <property type="match status" value="1"/>
</dbReference>
<evidence type="ECO:0000259" key="2">
    <source>
        <dbReference type="Pfam" id="PF24042"/>
    </source>
</evidence>
<proteinExistence type="predicted"/>
<sequence length="306" mass="33303">MDDAETTASGNGAENRTVEDVDPAAAFAALGNSTRVEILQAFREHHLANPTASAAAFSTLRKAVGIRDSGQFRYHLEQLRGTFVEKCDEDYRLTYAGSKVIDAIIAGTYTGRTRLGPVALDSGCSRCGTAAHASYRDGILEVTCEDDHPLFYWSVPPNAAVEASLEELVELATTLALQSYELVADGTCSECYSAVEPTIRTVHSEEAGGSVRFSARCRACAATWDAPVGFVLLDHPEIELLYHQQGRPISSQYWWELEVVDRTEITVLEEDPLRVRLSVTIGETPVRATVDESARVVGLDCPANMD</sequence>
<protein>
    <submittedName>
        <fullName evidence="3">Uncharacterized protein</fullName>
    </submittedName>
</protein>
<organism evidence="3 4">
    <name type="scientific">Natronorubrum texcoconense</name>
    <dbReference type="NCBI Taxonomy" id="1095776"/>
    <lineage>
        <taxon>Archaea</taxon>
        <taxon>Methanobacteriati</taxon>
        <taxon>Methanobacteriota</taxon>
        <taxon>Stenosarchaea group</taxon>
        <taxon>Halobacteria</taxon>
        <taxon>Halobacteriales</taxon>
        <taxon>Natrialbaceae</taxon>
        <taxon>Natronorubrum</taxon>
    </lineage>
</organism>
<dbReference type="InterPro" id="IPR055771">
    <property type="entry name" value="DUF7347"/>
</dbReference>
<dbReference type="InterPro" id="IPR036388">
    <property type="entry name" value="WH-like_DNA-bd_sf"/>
</dbReference>
<dbReference type="InterPro" id="IPR055775">
    <property type="entry name" value="DUF7351"/>
</dbReference>
<dbReference type="OrthoDB" id="8482at2157"/>
<reference evidence="4" key="1">
    <citation type="submission" date="2016-10" db="EMBL/GenBank/DDBJ databases">
        <authorList>
            <person name="Varghese N."/>
            <person name="Submissions S."/>
        </authorList>
    </citation>
    <scope>NUCLEOTIDE SEQUENCE [LARGE SCALE GENOMIC DNA]</scope>
    <source>
        <strain evidence="4">B4,CECT 8067,JCM 17497</strain>
    </source>
</reference>
<name>A0A1G9BQ82_9EURY</name>
<dbReference type="EMBL" id="FNFE01000004">
    <property type="protein sequence ID" value="SDK41669.1"/>
    <property type="molecule type" value="Genomic_DNA"/>
</dbReference>
<evidence type="ECO:0000313" key="3">
    <source>
        <dbReference type="EMBL" id="SDK41669.1"/>
    </source>
</evidence>
<feature type="domain" description="DUF7351" evidence="2">
    <location>
        <begin position="121"/>
        <end position="296"/>
    </location>
</feature>
<gene>
    <name evidence="3" type="ORF">SAMN04515672_3048</name>
</gene>
<keyword evidence="4" id="KW-1185">Reference proteome</keyword>
<dbReference type="STRING" id="1095776.SAMN04515672_3048"/>
<dbReference type="Pfam" id="PF24038">
    <property type="entry name" value="DUF7347"/>
    <property type="match status" value="1"/>
</dbReference>
<dbReference type="RefSeq" id="WP_090308531.1">
    <property type="nucleotide sequence ID" value="NZ_FNFE01000004.1"/>
</dbReference>
<dbReference type="AlphaFoldDB" id="A0A1G9BQ82"/>
<feature type="domain" description="DUF7347" evidence="1">
    <location>
        <begin position="23"/>
        <end position="104"/>
    </location>
</feature>